<evidence type="ECO:0000259" key="3">
    <source>
        <dbReference type="Pfam" id="PF03781"/>
    </source>
</evidence>
<reference evidence="4 5" key="2">
    <citation type="submission" date="2020-03" db="EMBL/GenBank/DDBJ databases">
        <authorList>
            <person name="Ichikawa N."/>
            <person name="Kimura A."/>
            <person name="Kitahashi Y."/>
            <person name="Uohara A."/>
        </authorList>
    </citation>
    <scope>NUCLEOTIDE SEQUENCE [LARGE SCALE GENOMIC DNA]</scope>
    <source>
        <strain evidence="4 5">NBRC 108638</strain>
    </source>
</reference>
<dbReference type="InterPro" id="IPR006311">
    <property type="entry name" value="TAT_signal"/>
</dbReference>
<reference evidence="4 5" key="1">
    <citation type="submission" date="2020-03" db="EMBL/GenBank/DDBJ databases">
        <title>Whole genome shotgun sequence of Phytohabitans rumicis NBRC 108638.</title>
        <authorList>
            <person name="Komaki H."/>
            <person name="Tamura T."/>
        </authorList>
    </citation>
    <scope>NUCLEOTIDE SEQUENCE [LARGE SCALE GENOMIC DNA]</scope>
    <source>
        <strain evidence="4 5">NBRC 108638</strain>
    </source>
</reference>
<dbReference type="SUPFAM" id="SSF56436">
    <property type="entry name" value="C-type lectin-like"/>
    <property type="match status" value="1"/>
</dbReference>
<comment type="caution">
    <text evidence="4">The sequence shown here is derived from an EMBL/GenBank/DDBJ whole genome shotgun (WGS) entry which is preliminary data.</text>
</comment>
<dbReference type="Pfam" id="PF03781">
    <property type="entry name" value="FGE-sulfatase"/>
    <property type="match status" value="2"/>
</dbReference>
<proteinExistence type="predicted"/>
<accession>A0A6V8KWZ5</accession>
<sequence length="328" mass="34414">MHKVPDRRTFLAMVAGIGVAAVAACESSSSDGKSNGAPAGTSTTAAAESQPLVEVPASPSFAFATDLSNRGGGEAAPIEDDYWIGRYQVTNAQYKEFVDGTARGAVPKYWTDGAPPADKRDHPVLFVSAQDAVAYCEWLTAAVGGWTVRLPTEAEWENAARGPQGYAYPWGDEAGTSYASGKITSKYNYNAVCAAYALATDASLASILSIGADGGVQGWIDHDSRTGFVYTDLYAKISAAGGYTTAVGSYPDGRSHYGCYDMAGNAFEWTSSLITASNGAEAGKQVHAVRGGSWYSTGRSCRTSYRGEGRDPGGGYNTVGFRVVATKR</sequence>
<feature type="chain" id="PRO_5038730823" description="Sulfatase-modifying factor enzyme-like domain-containing protein" evidence="2">
    <location>
        <begin position="24"/>
        <end position="328"/>
    </location>
</feature>
<dbReference type="EMBL" id="BLPG01000001">
    <property type="protein sequence ID" value="GFJ89603.1"/>
    <property type="molecule type" value="Genomic_DNA"/>
</dbReference>
<gene>
    <name evidence="4" type="ORF">Prum_032450</name>
</gene>
<dbReference type="Gene3D" id="3.90.1580.10">
    <property type="entry name" value="paralog of FGE (formylglycine-generating enzyme)"/>
    <property type="match status" value="1"/>
</dbReference>
<protein>
    <recommendedName>
        <fullName evidence="3">Sulfatase-modifying factor enzyme-like domain-containing protein</fullName>
    </recommendedName>
</protein>
<dbReference type="AlphaFoldDB" id="A0A6V8KWZ5"/>
<feature type="domain" description="Sulfatase-modifying factor enzyme-like" evidence="3">
    <location>
        <begin position="214"/>
        <end position="324"/>
    </location>
</feature>
<dbReference type="InterPro" id="IPR016187">
    <property type="entry name" value="CTDL_fold"/>
</dbReference>
<feature type="compositionally biased region" description="Low complexity" evidence="1">
    <location>
        <begin position="27"/>
        <end position="47"/>
    </location>
</feature>
<keyword evidence="5" id="KW-1185">Reference proteome</keyword>
<dbReference type="RefSeq" id="WP_218577258.1">
    <property type="nucleotide sequence ID" value="NZ_BAABJB010000007.1"/>
</dbReference>
<dbReference type="PROSITE" id="PS51318">
    <property type="entry name" value="TAT"/>
    <property type="match status" value="1"/>
</dbReference>
<evidence type="ECO:0000313" key="5">
    <source>
        <dbReference type="Proteomes" id="UP000482960"/>
    </source>
</evidence>
<feature type="region of interest" description="Disordered" evidence="1">
    <location>
        <begin position="27"/>
        <end position="51"/>
    </location>
</feature>
<dbReference type="GO" id="GO:0120147">
    <property type="term" value="F:formylglycine-generating oxidase activity"/>
    <property type="evidence" value="ECO:0007669"/>
    <property type="project" value="TreeGrafter"/>
</dbReference>
<dbReference type="PROSITE" id="PS51257">
    <property type="entry name" value="PROKAR_LIPOPROTEIN"/>
    <property type="match status" value="1"/>
</dbReference>
<dbReference type="InterPro" id="IPR042095">
    <property type="entry name" value="SUMF_sf"/>
</dbReference>
<feature type="domain" description="Sulfatase-modifying factor enzyme-like" evidence="3">
    <location>
        <begin position="80"/>
        <end position="186"/>
    </location>
</feature>
<dbReference type="InterPro" id="IPR005532">
    <property type="entry name" value="SUMF_dom"/>
</dbReference>
<name>A0A6V8KWZ5_9ACTN</name>
<organism evidence="4 5">
    <name type="scientific">Phytohabitans rumicis</name>
    <dbReference type="NCBI Taxonomy" id="1076125"/>
    <lineage>
        <taxon>Bacteria</taxon>
        <taxon>Bacillati</taxon>
        <taxon>Actinomycetota</taxon>
        <taxon>Actinomycetes</taxon>
        <taxon>Micromonosporales</taxon>
        <taxon>Micromonosporaceae</taxon>
    </lineage>
</organism>
<dbReference type="Proteomes" id="UP000482960">
    <property type="component" value="Unassembled WGS sequence"/>
</dbReference>
<dbReference type="PANTHER" id="PTHR23150">
    <property type="entry name" value="SULFATASE MODIFYING FACTOR 1, 2"/>
    <property type="match status" value="1"/>
</dbReference>
<dbReference type="InterPro" id="IPR051043">
    <property type="entry name" value="Sulfatase_Mod_Factor_Kinase"/>
</dbReference>
<evidence type="ECO:0000313" key="4">
    <source>
        <dbReference type="EMBL" id="GFJ89603.1"/>
    </source>
</evidence>
<evidence type="ECO:0000256" key="2">
    <source>
        <dbReference type="SAM" id="SignalP"/>
    </source>
</evidence>
<feature type="signal peptide" evidence="2">
    <location>
        <begin position="1"/>
        <end position="23"/>
    </location>
</feature>
<evidence type="ECO:0000256" key="1">
    <source>
        <dbReference type="SAM" id="MobiDB-lite"/>
    </source>
</evidence>
<dbReference type="PANTHER" id="PTHR23150:SF19">
    <property type="entry name" value="FORMYLGLYCINE-GENERATING ENZYME"/>
    <property type="match status" value="1"/>
</dbReference>
<keyword evidence="2" id="KW-0732">Signal</keyword>